<evidence type="ECO:0000313" key="2">
    <source>
        <dbReference type="EMBL" id="SVP93024.1"/>
    </source>
</evidence>
<protein>
    <submittedName>
        <fullName evidence="2">Uncharacterized protein</fullName>
    </submittedName>
</protein>
<feature type="compositionally biased region" description="Polar residues" evidence="1">
    <location>
        <begin position="57"/>
        <end position="66"/>
    </location>
</feature>
<feature type="region of interest" description="Disordered" evidence="1">
    <location>
        <begin position="1324"/>
        <end position="1356"/>
    </location>
</feature>
<dbReference type="VEuPathDB" id="PiroplasmaDB:TA17790"/>
<name>A0A3B0MT82_THEAN</name>
<feature type="compositionally biased region" description="Basic and acidic residues" evidence="1">
    <location>
        <begin position="35"/>
        <end position="49"/>
    </location>
</feature>
<accession>A0A3B0MT82</accession>
<organism evidence="2">
    <name type="scientific">Theileria annulata</name>
    <dbReference type="NCBI Taxonomy" id="5874"/>
    <lineage>
        <taxon>Eukaryota</taxon>
        <taxon>Sar</taxon>
        <taxon>Alveolata</taxon>
        <taxon>Apicomplexa</taxon>
        <taxon>Aconoidasida</taxon>
        <taxon>Piroplasmida</taxon>
        <taxon>Theileriidae</taxon>
        <taxon>Theileria</taxon>
    </lineage>
</organism>
<evidence type="ECO:0000256" key="1">
    <source>
        <dbReference type="SAM" id="MobiDB-lite"/>
    </source>
</evidence>
<feature type="compositionally biased region" description="Acidic residues" evidence="1">
    <location>
        <begin position="1324"/>
        <end position="1340"/>
    </location>
</feature>
<gene>
    <name evidence="2" type="ORF">TAV_000282400</name>
</gene>
<dbReference type="EMBL" id="UIVS01000003">
    <property type="protein sequence ID" value="SVP93024.1"/>
    <property type="molecule type" value="Genomic_DNA"/>
</dbReference>
<feature type="compositionally biased region" description="Basic and acidic residues" evidence="1">
    <location>
        <begin position="1341"/>
        <end position="1356"/>
    </location>
</feature>
<proteinExistence type="predicted"/>
<feature type="region of interest" description="Disordered" evidence="1">
    <location>
        <begin position="1"/>
        <end position="87"/>
    </location>
</feature>
<sequence>MHKRSYRRDGTQRGGYISQKPRLVKEQTSQAPREPTQHHFTYQDKRASRDSVAYPSAENTNYTNLRGVNKRSSPEGVQQPQSHYKYKRPREGTFPKRIQLTPHFRKEFQNKEFTRTQPVHINEVVPVSPKIGPYMPMLHPQQPLVGNMQNLSHIPQNFINSPFSGPQRMPFGPKESMMHMMIPPQPVVFDNLMPFPKAPMKLLDSPVSGLQMNFLEEYHQFNLKPGLNSLEEYERIHFNIRLENLYKVLKEVNRVSNKIKFTLISIFRVRVGYRLKPFEKAYLENADRVYRYLLFMYLINGYKESLNFEENPNVSDMVWEVGKFRKFFNEESDVSVVCKSILINNRSKRVLNDNRKDYRNSMMEGYKLVKWDSSPRITYLFDNYRLYDPSEIPETKEDKNIVLIRMLDVKSIINNPVIFKNLGSMYTNINECVLKMLGYYSLICPDESYIIIISSILPTLTLKQLKIFYLNLSNLLDSCKCDLQIYYLERFIERFLPICLSQNRECWNPIITKIVSQINPLKLTNKKYLTCCISLIRSLKSFCDIFVECEETTVSVFLMTLKYLIESSEDSRILVRGESTELLIQIWLNPSGKKILIKYMNHDIIRILGSLSGVQSIKLNIWSYLLSKEGKDEIMSSKGVKAEESVLSCIFRKNYSDNNLTKLIGQKELSYIYSLFPTLSLPNKNIGTGDIKDKQYLARVALFWYLNNYLKISKNILQFEKLSVVVRLSYMLYKKYFKSTVNVSNVDSNKERIELVVKELEKNNNLGIFVEHFLIILMNNLGISASCLESANVKLSVILDMLLFNFSFNSSLSSVANDKKDLIRIENRNFLNLIKLTNNNSVLLLINLFEKFFLFNKFCNSLDPEVREHLEEDFEKSGPGVFDVMLNINVITYFINNNVEMLRMIINYLENIIYHYNSEFTTTFCLNTISSFVISSMVQVMSSFKRLIVENEQPQLKEIIGTIKKTNLYKLLLLYNLNINNLKLNAANIAISYNPVKETVVTRLKTDTNVDEVRWLGYKKIVLANVSYDNLTKFILIQSYMLTLEFFSNYQYYNSVNKFTFPQPIGQLEIQLEEEPEQLTEEDLLLSIMTKDAIFVDHLGKLMNSDYNLPNYELSNNVECLNTKEADCGSTFLLYRCNFELFDDKKHENEDSNEDELNCKVGYMIDRIVILSVFLDSNQIDKSVLFPNVKKIVRKAEFDEMVVEILAEVYNFGVLVKDEDEDEDEDVEANSELILYELLYYIVKLSLAEGKETKSSDDKNDENNFKTEKVVEEKLKTALNLLDMLLSKISSVNGMSDQEAFNNSINKMFKLKLKDENYTLIEINESDQEEDEVSESNESGDELKTEEQSANEKESRAYLLPERDNTRLVLETIIKDKLLWERFNRFPIILNSLIKISPTNNLLLFFSSFTNLQLKLNYQVKHNLVLTDNELNHILTNHEYLFSIFNEDLLKIINEQSSDEEELETMEQFEHGEWFRYYFLYVQLLVRMYEVKHYNNPVVNMDRNFYRNFTMPLVEYEQLSEYEYLSKEIVLYLLNCKQITNDNNIVCYVGSDSKKSLFTYFMKGYNLSETTNSNNEKEKQSSGSELEDLYLLLFFLSKISKVNNIRILQVFVFSIFPILIHTIPNKIIFDYVYNSLINIKLGKYPNSFLFIKNLLLTVLFNWYHKYFFTYNFFIYQFNNNQILDKDFVNQYITKCQNNYDIELTFNFTNIKIPVKYVYQLQLLF</sequence>
<reference evidence="2" key="1">
    <citation type="submission" date="2018-07" db="EMBL/GenBank/DDBJ databases">
        <authorList>
            <person name="Quirk P.G."/>
            <person name="Krulwich T.A."/>
        </authorList>
    </citation>
    <scope>NUCLEOTIDE SEQUENCE</scope>
    <source>
        <strain evidence="2">Anand</strain>
    </source>
</reference>